<feature type="domain" description="ATPase AAA-type core" evidence="2">
    <location>
        <begin position="24"/>
        <end position="304"/>
    </location>
</feature>
<dbReference type="InterPro" id="IPR027417">
    <property type="entry name" value="P-loop_NTPase"/>
</dbReference>
<dbReference type="InterPro" id="IPR022532">
    <property type="entry name" value="DUF3696"/>
</dbReference>
<accession>A0ABY5LNY0</accession>
<protein>
    <submittedName>
        <fullName evidence="3">DUF3696 domain-containing protein</fullName>
    </submittedName>
</protein>
<evidence type="ECO:0000313" key="3">
    <source>
        <dbReference type="EMBL" id="UUO13657.1"/>
    </source>
</evidence>
<keyword evidence="4" id="KW-1185">Reference proteome</keyword>
<sequence>MIKKLHLKNFKAFADENFDFKPLTLISGLNSTGKSSIIQSLVLLRYAYITDYLPNNGIKLDNKIAYIGTAEDALYENAEEELISFGIAWENDQQTIWNFDYDSPSSNVLPIALIINDAQVNQFNLFNDNFHYLGAERITPEESYPLSENDVVKHRQIGKKGEYTAHFLYEFGNQDIPISELSHPCSKSQSLKDQVDAWMGEISPNININIRQVANAMTIKYSFGVSKVGVSKEYSPFNVGFGVTYYLPILTAILSSKPGTMIIIENPESHLHPQGQSQLGQLLALAANHGIQVIIESHSDHILNGIRIAVHDGKIKPEDVQLHFFEIQSQMNEIKIISPKLDKKGRINIIPKNFFDEWNKSSRALLAPVGD</sequence>
<name>A0ABY5LNY0_9CYAN</name>
<dbReference type="InterPro" id="IPR003959">
    <property type="entry name" value="ATPase_AAA_core"/>
</dbReference>
<dbReference type="RefSeq" id="WP_257120459.1">
    <property type="nucleotide sequence ID" value="NZ_CP099464.1"/>
</dbReference>
<dbReference type="Gene3D" id="3.40.50.300">
    <property type="entry name" value="P-loop containing nucleotide triphosphate hydrolases"/>
    <property type="match status" value="1"/>
</dbReference>
<evidence type="ECO:0000259" key="1">
    <source>
        <dbReference type="Pfam" id="PF12476"/>
    </source>
</evidence>
<dbReference type="PANTHER" id="PTHR43581">
    <property type="entry name" value="ATP/GTP PHOSPHATASE"/>
    <property type="match status" value="1"/>
</dbReference>
<dbReference type="Pfam" id="PF13304">
    <property type="entry name" value="AAA_21"/>
    <property type="match status" value="1"/>
</dbReference>
<dbReference type="InterPro" id="IPR014592">
    <property type="entry name" value="P-loop_UCP034888"/>
</dbReference>
<evidence type="ECO:0000313" key="4">
    <source>
        <dbReference type="Proteomes" id="UP001057561"/>
    </source>
</evidence>
<dbReference type="InterPro" id="IPR051396">
    <property type="entry name" value="Bact_Antivir_Def_Nuclease"/>
</dbReference>
<feature type="domain" description="DUF3696" evidence="1">
    <location>
        <begin position="315"/>
        <end position="364"/>
    </location>
</feature>
<dbReference type="SUPFAM" id="SSF52540">
    <property type="entry name" value="P-loop containing nucleoside triphosphate hydrolases"/>
    <property type="match status" value="1"/>
</dbReference>
<dbReference type="Proteomes" id="UP001057561">
    <property type="component" value="Chromosome"/>
</dbReference>
<dbReference type="Pfam" id="PF12476">
    <property type="entry name" value="DUF3696"/>
    <property type="match status" value="1"/>
</dbReference>
<proteinExistence type="predicted"/>
<organism evidence="3 4">
    <name type="scientific">Dolichospermum heterosporum TAC447</name>
    <dbReference type="NCBI Taxonomy" id="747523"/>
    <lineage>
        <taxon>Bacteria</taxon>
        <taxon>Bacillati</taxon>
        <taxon>Cyanobacteriota</taxon>
        <taxon>Cyanophyceae</taxon>
        <taxon>Nostocales</taxon>
        <taxon>Aphanizomenonaceae</taxon>
        <taxon>Dolichospermum</taxon>
        <taxon>Dolichospermum heterosporum</taxon>
    </lineage>
</organism>
<dbReference type="PIRSF" id="PIRSF034888">
    <property type="entry name" value="P-loop_UCP034888"/>
    <property type="match status" value="1"/>
</dbReference>
<dbReference type="PANTHER" id="PTHR43581:SF2">
    <property type="entry name" value="EXCINUCLEASE ATPASE SUBUNIT"/>
    <property type="match status" value="1"/>
</dbReference>
<dbReference type="EMBL" id="CP099464">
    <property type="protein sequence ID" value="UUO13657.1"/>
    <property type="molecule type" value="Genomic_DNA"/>
</dbReference>
<reference evidence="3" key="1">
    <citation type="submission" date="2022-06" db="EMBL/GenBank/DDBJ databases">
        <title>Nostosin G and Spiroidesin B from the Cyanobacterium Dolichospermum sp. NIES-1697.</title>
        <authorList>
            <person name="Phan C.-S."/>
            <person name="Mehjabin J.J."/>
            <person name="Anas A.R.J."/>
            <person name="Hayasaka M."/>
            <person name="Onoki R."/>
            <person name="Wang J."/>
            <person name="Umezawa T."/>
            <person name="Washio K."/>
            <person name="Morikawa M."/>
            <person name="Okino T."/>
        </authorList>
    </citation>
    <scope>NUCLEOTIDE SEQUENCE</scope>
    <source>
        <strain evidence="3">NIES-1697</strain>
    </source>
</reference>
<gene>
    <name evidence="3" type="ORF">NG743_16445</name>
</gene>
<evidence type="ECO:0000259" key="2">
    <source>
        <dbReference type="Pfam" id="PF13304"/>
    </source>
</evidence>